<evidence type="ECO:0000256" key="2">
    <source>
        <dbReference type="ARBA" id="ARBA00002764"/>
    </source>
</evidence>
<evidence type="ECO:0000256" key="3">
    <source>
        <dbReference type="ARBA" id="ARBA00004964"/>
    </source>
</evidence>
<name>A0A6F8VAX5_9PROT</name>
<evidence type="ECO:0000256" key="6">
    <source>
        <dbReference type="ARBA" id="ARBA00022679"/>
    </source>
</evidence>
<dbReference type="Gene3D" id="3.40.50.2000">
    <property type="entry name" value="Glycogen Phosphorylase B"/>
    <property type="match status" value="2"/>
</dbReference>
<feature type="domain" description="Starch synthase catalytic" evidence="10">
    <location>
        <begin position="8"/>
        <end position="245"/>
    </location>
</feature>
<dbReference type="InterPro" id="IPR001296">
    <property type="entry name" value="Glyco_trans_1"/>
</dbReference>
<gene>
    <name evidence="11" type="primary">glgA1</name>
    <name evidence="8" type="synonym">glgA</name>
    <name evidence="11" type="ORF">SKTS_18790</name>
</gene>
<comment type="pathway">
    <text evidence="3 8">Glycan biosynthesis; glycogen biosynthesis.</text>
</comment>
<dbReference type="RefSeq" id="WP_173063829.1">
    <property type="nucleotide sequence ID" value="NZ_AP022853.1"/>
</dbReference>
<feature type="domain" description="Glycosyl transferase family 1" evidence="9">
    <location>
        <begin position="298"/>
        <end position="460"/>
    </location>
</feature>
<dbReference type="EC" id="2.4.1.21" evidence="8"/>
<evidence type="ECO:0000256" key="1">
    <source>
        <dbReference type="ARBA" id="ARBA00001478"/>
    </source>
</evidence>
<evidence type="ECO:0000259" key="9">
    <source>
        <dbReference type="Pfam" id="PF00534"/>
    </source>
</evidence>
<comment type="catalytic activity">
    <reaction evidence="1 8">
        <text>[(1-&gt;4)-alpha-D-glucosyl](n) + ADP-alpha-D-glucose = [(1-&gt;4)-alpha-D-glucosyl](n+1) + ADP + H(+)</text>
        <dbReference type="Rhea" id="RHEA:18189"/>
        <dbReference type="Rhea" id="RHEA-COMP:9584"/>
        <dbReference type="Rhea" id="RHEA-COMP:9587"/>
        <dbReference type="ChEBI" id="CHEBI:15378"/>
        <dbReference type="ChEBI" id="CHEBI:15444"/>
        <dbReference type="ChEBI" id="CHEBI:57498"/>
        <dbReference type="ChEBI" id="CHEBI:456216"/>
        <dbReference type="EC" id="2.4.1.21"/>
    </reaction>
</comment>
<comment type="function">
    <text evidence="2 8">Synthesizes alpha-1,4-glucan chains using ADP-glucose.</text>
</comment>
<sequence length="490" mass="53268">MQPPNSLKVLFVTPEVTPLLKTGGLADVSAALPAALRELGVDVRILLPGYPKVMDALPDKRLAVSMTHTGFHGEVRLLEAELPGSGVPLLIIDYPQFYERDGGPYIDHNGHDWVDNAQRFALLSKVGAILGSSASPLDWRPDIVQCNDWQSGLTPAYLHFSPPPSAATVMTIHNMAFQGCFPPLLTTALGLPPSSYGINGVEYYGQISFLKAGLYYANHITTVSPTYAEEIQEEPLGFGMQGLLAQRYLDLTGIVNGIDGHEWNPATDKLLPHNYSVDDLSGKAANKRALQHKLGLEENPDIPLLGVISRLTYQKGLDLLPAIAPALLEHPVQIVILGSGEAALEEEFIALAQAYPDQIAAVIGFNEGLSHLIEAGADIFLMPSRFEPCGLNQMYSQCYGTPPIVHATGGLVDTVVDATPENIANGTATGFVFRHTTVNGLQDCIERALDAYGDKDRWHKIQYNGMSRDFSWNRSAEEYLALYGAVLQRV</sequence>
<comment type="similarity">
    <text evidence="4 8">Belongs to the glycosyltransferase 1 family. Bacterial/plant glycogen synthase subfamily.</text>
</comment>
<dbReference type="UniPathway" id="UPA00164"/>
<feature type="binding site" evidence="8">
    <location>
        <position position="21"/>
    </location>
    <ligand>
        <name>ADP-alpha-D-glucose</name>
        <dbReference type="ChEBI" id="CHEBI:57498"/>
    </ligand>
</feature>
<dbReference type="EMBL" id="AP022853">
    <property type="protein sequence ID" value="BCB26993.1"/>
    <property type="molecule type" value="Genomic_DNA"/>
</dbReference>
<dbReference type="InterPro" id="IPR013534">
    <property type="entry name" value="Starch_synth_cat_dom"/>
</dbReference>
<proteinExistence type="inferred from homology"/>
<accession>A0A6F8VAX5</accession>
<evidence type="ECO:0000313" key="12">
    <source>
        <dbReference type="Proteomes" id="UP000502260"/>
    </source>
</evidence>
<dbReference type="PANTHER" id="PTHR45825:SF11">
    <property type="entry name" value="ALPHA AMYLASE DOMAIN-CONTAINING PROTEIN"/>
    <property type="match status" value="1"/>
</dbReference>
<dbReference type="HAMAP" id="MF_00484">
    <property type="entry name" value="Glycogen_synth"/>
    <property type="match status" value="1"/>
</dbReference>
<dbReference type="GO" id="GO:0004373">
    <property type="term" value="F:alpha-1,4-glucan glucosyltransferase (UDP-glucose donor) activity"/>
    <property type="evidence" value="ECO:0007669"/>
    <property type="project" value="InterPro"/>
</dbReference>
<dbReference type="PANTHER" id="PTHR45825">
    <property type="entry name" value="GRANULE-BOUND STARCH SYNTHASE 1, CHLOROPLASTIC/AMYLOPLASTIC"/>
    <property type="match status" value="1"/>
</dbReference>
<reference evidence="12" key="1">
    <citation type="submission" date="2020-03" db="EMBL/GenBank/DDBJ databases">
        <title>Complete genome sequence of sulfur-oxidizing bacterium skT11.</title>
        <authorList>
            <person name="Kanda M."/>
            <person name="Kojima H."/>
            <person name="Fukui M."/>
        </authorList>
    </citation>
    <scope>NUCLEOTIDE SEQUENCE [LARGE SCALE GENOMIC DNA]</scope>
    <source>
        <strain evidence="12">skT11</strain>
    </source>
</reference>
<evidence type="ECO:0000256" key="8">
    <source>
        <dbReference type="HAMAP-Rule" id="MF_00484"/>
    </source>
</evidence>
<dbReference type="GO" id="GO:0005829">
    <property type="term" value="C:cytosol"/>
    <property type="evidence" value="ECO:0007669"/>
    <property type="project" value="TreeGrafter"/>
</dbReference>
<dbReference type="Pfam" id="PF00534">
    <property type="entry name" value="Glycos_transf_1"/>
    <property type="match status" value="1"/>
</dbReference>
<dbReference type="KEGG" id="slac:SKTS_18790"/>
<keyword evidence="5 8" id="KW-0328">Glycosyltransferase</keyword>
<evidence type="ECO:0000256" key="5">
    <source>
        <dbReference type="ARBA" id="ARBA00022676"/>
    </source>
</evidence>
<dbReference type="Pfam" id="PF08323">
    <property type="entry name" value="Glyco_transf_5"/>
    <property type="match status" value="1"/>
</dbReference>
<organism evidence="11 12">
    <name type="scientific">Sulfurimicrobium lacus</name>
    <dbReference type="NCBI Taxonomy" id="2715678"/>
    <lineage>
        <taxon>Bacteria</taxon>
        <taxon>Pseudomonadati</taxon>
        <taxon>Pseudomonadota</taxon>
        <taxon>Betaproteobacteria</taxon>
        <taxon>Nitrosomonadales</taxon>
        <taxon>Sulfuricellaceae</taxon>
        <taxon>Sulfurimicrobium</taxon>
    </lineage>
</organism>
<dbReference type="CDD" id="cd03791">
    <property type="entry name" value="GT5_Glycogen_synthase_DULL1-like"/>
    <property type="match status" value="1"/>
</dbReference>
<keyword evidence="6 8" id="KW-0808">Transferase</keyword>
<dbReference type="InterPro" id="IPR011835">
    <property type="entry name" value="GS/SS"/>
</dbReference>
<dbReference type="GO" id="GO:0009011">
    <property type="term" value="F:alpha-1,4-glucan glucosyltransferase (ADP-glucose donor) activity"/>
    <property type="evidence" value="ECO:0007669"/>
    <property type="project" value="UniProtKB-UniRule"/>
</dbReference>
<dbReference type="Proteomes" id="UP000502260">
    <property type="component" value="Chromosome"/>
</dbReference>
<dbReference type="SUPFAM" id="SSF53756">
    <property type="entry name" value="UDP-Glycosyltransferase/glycogen phosphorylase"/>
    <property type="match status" value="1"/>
</dbReference>
<evidence type="ECO:0000256" key="4">
    <source>
        <dbReference type="ARBA" id="ARBA00010281"/>
    </source>
</evidence>
<keyword evidence="7 8" id="KW-0320">Glycogen biosynthesis</keyword>
<evidence type="ECO:0000259" key="10">
    <source>
        <dbReference type="Pfam" id="PF08323"/>
    </source>
</evidence>
<evidence type="ECO:0000256" key="7">
    <source>
        <dbReference type="ARBA" id="ARBA00023056"/>
    </source>
</evidence>
<dbReference type="NCBIfam" id="TIGR02095">
    <property type="entry name" value="glgA"/>
    <property type="match status" value="1"/>
</dbReference>
<dbReference type="AlphaFoldDB" id="A0A6F8VAX5"/>
<dbReference type="GO" id="GO:0005978">
    <property type="term" value="P:glycogen biosynthetic process"/>
    <property type="evidence" value="ECO:0007669"/>
    <property type="project" value="UniProtKB-UniRule"/>
</dbReference>
<protein>
    <recommendedName>
        <fullName evidence="8">Glycogen synthase</fullName>
        <ecNumber evidence="8">2.4.1.21</ecNumber>
    </recommendedName>
    <alternativeName>
        <fullName evidence="8">Starch [bacterial glycogen] synthase</fullName>
    </alternativeName>
</protein>
<evidence type="ECO:0000313" key="11">
    <source>
        <dbReference type="EMBL" id="BCB26993.1"/>
    </source>
</evidence>
<dbReference type="NCBIfam" id="NF001899">
    <property type="entry name" value="PRK00654.1-2"/>
    <property type="match status" value="1"/>
</dbReference>
<keyword evidence="12" id="KW-1185">Reference proteome</keyword>